<evidence type="ECO:0000256" key="10">
    <source>
        <dbReference type="ARBA" id="ARBA00048954"/>
    </source>
</evidence>
<evidence type="ECO:0000256" key="4">
    <source>
        <dbReference type="ARBA" id="ARBA00022741"/>
    </source>
</evidence>
<evidence type="ECO:0000256" key="5">
    <source>
        <dbReference type="ARBA" id="ARBA00022801"/>
    </source>
</evidence>
<dbReference type="GO" id="GO:1990077">
    <property type="term" value="C:primosome complex"/>
    <property type="evidence" value="ECO:0007669"/>
    <property type="project" value="UniProtKB-UniRule"/>
</dbReference>
<evidence type="ECO:0000256" key="2">
    <source>
        <dbReference type="ARBA" id="ARBA00022515"/>
    </source>
</evidence>
<dbReference type="Proteomes" id="UP000268696">
    <property type="component" value="Chromosome"/>
</dbReference>
<evidence type="ECO:0000313" key="17">
    <source>
        <dbReference type="Proteomes" id="UP000306562"/>
    </source>
</evidence>
<dbReference type="EMBL" id="CP027754">
    <property type="protein sequence ID" value="AZE53063.1"/>
    <property type="molecule type" value="Genomic_DNA"/>
</dbReference>
<dbReference type="PANTHER" id="PTHR30153:SF2">
    <property type="entry name" value="REPLICATIVE DNA HELICASE"/>
    <property type="match status" value="1"/>
</dbReference>
<keyword evidence="5 12" id="KW-0378">Hydrolase</keyword>
<dbReference type="SUPFAM" id="SSF52540">
    <property type="entry name" value="P-loop containing nucleoside triphosphate hydrolases"/>
    <property type="match status" value="1"/>
</dbReference>
<evidence type="ECO:0000256" key="8">
    <source>
        <dbReference type="ARBA" id="ARBA00023125"/>
    </source>
</evidence>
<dbReference type="InterPro" id="IPR007694">
    <property type="entry name" value="DNA_helicase_DnaB-like_C"/>
</dbReference>
<dbReference type="GeneID" id="45734059"/>
<gene>
    <name evidence="15" type="primary">dnaB_3</name>
    <name evidence="14" type="ORF">C4K03_0890</name>
    <name evidence="15" type="ORF">NCTC10696_00953</name>
</gene>
<dbReference type="InterPro" id="IPR016136">
    <property type="entry name" value="DNA_helicase_N/primase_C"/>
</dbReference>
<dbReference type="SUPFAM" id="SSF48024">
    <property type="entry name" value="N-terminal domain of DnaB helicase"/>
    <property type="match status" value="1"/>
</dbReference>
<dbReference type="InterPro" id="IPR007692">
    <property type="entry name" value="DNA_helicase_DnaB"/>
</dbReference>
<dbReference type="InterPro" id="IPR036185">
    <property type="entry name" value="DNA_heli_DnaB-like_N_sf"/>
</dbReference>
<protein>
    <recommendedName>
        <fullName evidence="11 12">Replicative DNA helicase</fullName>
        <ecNumber evidence="11 12">5.6.2.3</ecNumber>
    </recommendedName>
</protein>
<accession>A0A0R2Z6A7</accession>
<dbReference type="AlphaFoldDB" id="A0A0R2Z6A7"/>
<dbReference type="EC" id="5.6.2.3" evidence="11 12"/>
<evidence type="ECO:0000256" key="6">
    <source>
        <dbReference type="ARBA" id="ARBA00022806"/>
    </source>
</evidence>
<evidence type="ECO:0000256" key="3">
    <source>
        <dbReference type="ARBA" id="ARBA00022705"/>
    </source>
</evidence>
<keyword evidence="8 12" id="KW-0238">DNA-binding</keyword>
<dbReference type="Pfam" id="PF03796">
    <property type="entry name" value="DnaB_C"/>
    <property type="match status" value="1"/>
</dbReference>
<evidence type="ECO:0000313" key="14">
    <source>
        <dbReference type="EMBL" id="AZE53063.1"/>
    </source>
</evidence>
<evidence type="ECO:0000256" key="7">
    <source>
        <dbReference type="ARBA" id="ARBA00022840"/>
    </source>
</evidence>
<comment type="function">
    <text evidence="12">The main replicative DNA helicase, it participates in initiation and elongation during chromosome replication. Travels ahead of the DNA replisome, separating dsDNA into templates for DNA synthesis. A processive ATP-dependent 5'-3' DNA helicase it has DNA-dependent ATPase activity.</text>
</comment>
<evidence type="ECO:0000256" key="12">
    <source>
        <dbReference type="RuleBase" id="RU362085"/>
    </source>
</evidence>
<reference evidence="15 17" key="2">
    <citation type="submission" date="2019-05" db="EMBL/GenBank/DDBJ databases">
        <authorList>
            <consortium name="Pathogen Informatics"/>
        </authorList>
    </citation>
    <scope>NUCLEOTIDE SEQUENCE [LARGE SCALE GENOMIC DNA]</scope>
    <source>
        <strain evidence="15 17">NCTC10696</strain>
    </source>
</reference>
<dbReference type="NCBIfam" id="NF004384">
    <property type="entry name" value="PRK05748.1"/>
    <property type="match status" value="1"/>
</dbReference>
<dbReference type="EMBL" id="LR590482">
    <property type="protein sequence ID" value="VTQ91454.1"/>
    <property type="molecule type" value="Genomic_DNA"/>
</dbReference>
<name>A0A0R2Z6A7_9PSED</name>
<reference evidence="14 16" key="1">
    <citation type="submission" date="2018-03" db="EMBL/GenBank/DDBJ databases">
        <title>Diversity of phytobeneficial traits revealed by whole-genome analysis of worldwide-isolated phenazine-producing Pseudomonas spp.</title>
        <authorList>
            <person name="Biessy A."/>
            <person name="Novinscak A."/>
            <person name="Blom J."/>
            <person name="Leger G."/>
            <person name="Thomashow L.S."/>
            <person name="Cazorla F.M."/>
            <person name="Josic D."/>
            <person name="Filion M."/>
        </authorList>
    </citation>
    <scope>NUCLEOTIDE SEQUENCE [LARGE SCALE GENOMIC DNA]</scope>
    <source>
        <strain evidence="14 16">30B</strain>
    </source>
</reference>
<dbReference type="InterPro" id="IPR027417">
    <property type="entry name" value="P-loop_NTPase"/>
</dbReference>
<evidence type="ECO:0000256" key="11">
    <source>
        <dbReference type="NCBIfam" id="TIGR00665"/>
    </source>
</evidence>
<dbReference type="PANTHER" id="PTHR30153">
    <property type="entry name" value="REPLICATIVE DNA HELICASE DNAB"/>
    <property type="match status" value="1"/>
</dbReference>
<keyword evidence="7 12" id="KW-0067">ATP-binding</keyword>
<comment type="similarity">
    <text evidence="1 12">Belongs to the helicase family. DnaB subfamily.</text>
</comment>
<keyword evidence="9" id="KW-0413">Isomerase</keyword>
<dbReference type="GO" id="GO:0005829">
    <property type="term" value="C:cytosol"/>
    <property type="evidence" value="ECO:0007669"/>
    <property type="project" value="TreeGrafter"/>
</dbReference>
<dbReference type="Proteomes" id="UP000306562">
    <property type="component" value="Chromosome"/>
</dbReference>
<evidence type="ECO:0000313" key="16">
    <source>
        <dbReference type="Proteomes" id="UP000268696"/>
    </source>
</evidence>
<dbReference type="CDD" id="cd00984">
    <property type="entry name" value="DnaB_C"/>
    <property type="match status" value="1"/>
</dbReference>
<dbReference type="GO" id="GO:0016787">
    <property type="term" value="F:hydrolase activity"/>
    <property type="evidence" value="ECO:0007669"/>
    <property type="project" value="UniProtKB-KW"/>
</dbReference>
<dbReference type="GO" id="GO:0005524">
    <property type="term" value="F:ATP binding"/>
    <property type="evidence" value="ECO:0007669"/>
    <property type="project" value="UniProtKB-UniRule"/>
</dbReference>
<comment type="catalytic activity">
    <reaction evidence="10 12">
        <text>ATP + H2O = ADP + phosphate + H(+)</text>
        <dbReference type="Rhea" id="RHEA:13065"/>
        <dbReference type="ChEBI" id="CHEBI:15377"/>
        <dbReference type="ChEBI" id="CHEBI:15378"/>
        <dbReference type="ChEBI" id="CHEBI:30616"/>
        <dbReference type="ChEBI" id="CHEBI:43474"/>
        <dbReference type="ChEBI" id="CHEBI:456216"/>
        <dbReference type="EC" id="5.6.2.3"/>
    </reaction>
</comment>
<dbReference type="Pfam" id="PF00772">
    <property type="entry name" value="DnaB"/>
    <property type="match status" value="1"/>
</dbReference>
<dbReference type="GO" id="GO:0003677">
    <property type="term" value="F:DNA binding"/>
    <property type="evidence" value="ECO:0007669"/>
    <property type="project" value="UniProtKB-UniRule"/>
</dbReference>
<evidence type="ECO:0000256" key="1">
    <source>
        <dbReference type="ARBA" id="ARBA00008428"/>
    </source>
</evidence>
<dbReference type="GO" id="GO:0043139">
    <property type="term" value="F:5'-3' DNA helicase activity"/>
    <property type="evidence" value="ECO:0007669"/>
    <property type="project" value="UniProtKB-EC"/>
</dbReference>
<sequence>MNHLDLSPPYSVEAEQGVLGGLLLDNNTWDLVADKLDASDFFRHDHRLLFRTMASLADKSIPFDIVTVHNALEEPDEAGGLSYLGELAKNTPSVANIEHYASIVRNRSRLRQLMSLGYQCSREATDPLASAEDVQESIEQQLFALGEGKSATEFVNINQCLTNVVEQIDEHFNGNITVTGLPSGLEDLDELTSGFQEADLIILGARPSMGKTSLALNFIDTALQAKLDRTVQVFSMEMPAKALMYRLMGILGHIDLGRLLKGKLDDDDWPKLTAAVSRINGYGERLVIDDSSALTPAVIRAKSRRAARRFGHPSLILIDYLQLMRCPGQENRANEISAISQSLKALAKEMNCPVVALSQLNRELERRPNKRPINADLRDSGAIEQDADLIMFVYRDEVYHPQSEHKGIAEIILGKARNGPTGTVRTAFIANQTRFANLSPNAGWQGAQL</sequence>
<keyword evidence="2 12" id="KW-0639">Primosome</keyword>
<dbReference type="GO" id="GO:0006269">
    <property type="term" value="P:DNA replication, synthesis of primer"/>
    <property type="evidence" value="ECO:0007669"/>
    <property type="project" value="UniProtKB-UniRule"/>
</dbReference>
<proteinExistence type="inferred from homology"/>
<keyword evidence="4 12" id="KW-0547">Nucleotide-binding</keyword>
<organism evidence="14 16">
    <name type="scientific">Pseudomonas synxantha</name>
    <dbReference type="NCBI Taxonomy" id="47883"/>
    <lineage>
        <taxon>Bacteria</taxon>
        <taxon>Pseudomonadati</taxon>
        <taxon>Pseudomonadota</taxon>
        <taxon>Gammaproteobacteria</taxon>
        <taxon>Pseudomonadales</taxon>
        <taxon>Pseudomonadaceae</taxon>
        <taxon>Pseudomonas</taxon>
    </lineage>
</organism>
<feature type="domain" description="SF4 helicase" evidence="13">
    <location>
        <begin position="174"/>
        <end position="442"/>
    </location>
</feature>
<evidence type="ECO:0000259" key="13">
    <source>
        <dbReference type="PROSITE" id="PS51199"/>
    </source>
</evidence>
<keyword evidence="6 12" id="KW-0347">Helicase</keyword>
<evidence type="ECO:0000256" key="9">
    <source>
        <dbReference type="ARBA" id="ARBA00023235"/>
    </source>
</evidence>
<dbReference type="PROSITE" id="PS51199">
    <property type="entry name" value="SF4_HELICASE"/>
    <property type="match status" value="1"/>
</dbReference>
<keyword evidence="3 12" id="KW-0235">DNA replication</keyword>
<dbReference type="RefSeq" id="WP_008437319.1">
    <property type="nucleotide sequence ID" value="NZ_CBCSGQ010000003.1"/>
</dbReference>
<dbReference type="InterPro" id="IPR007693">
    <property type="entry name" value="DNA_helicase_DnaB-like_N"/>
</dbReference>
<dbReference type="Gene3D" id="3.40.50.300">
    <property type="entry name" value="P-loop containing nucleotide triphosphate hydrolases"/>
    <property type="match status" value="1"/>
</dbReference>
<dbReference type="Gene3D" id="1.10.860.10">
    <property type="entry name" value="DNAb Helicase, Chain A"/>
    <property type="match status" value="1"/>
</dbReference>
<evidence type="ECO:0000313" key="15">
    <source>
        <dbReference type="EMBL" id="VTQ91454.1"/>
    </source>
</evidence>
<dbReference type="NCBIfam" id="TIGR00665">
    <property type="entry name" value="DnaB"/>
    <property type="match status" value="1"/>
</dbReference>